<dbReference type="HOGENOM" id="CLU_2997876_0_0_1"/>
<reference evidence="1" key="1">
    <citation type="submission" date="2011-04" db="EMBL/GenBank/DDBJ databases">
        <title>Evolution of plant cell wall degrading machinery underlies the functional diversity of forest fungi.</title>
        <authorList>
            <consortium name="US DOE Joint Genome Institute (JGI-PGF)"/>
            <person name="Eastwood D.C."/>
            <person name="Floudas D."/>
            <person name="Binder M."/>
            <person name="Majcherczyk A."/>
            <person name="Schneider P."/>
            <person name="Aerts A."/>
            <person name="Asiegbu F.O."/>
            <person name="Baker S.E."/>
            <person name="Barry K."/>
            <person name="Bendiksby M."/>
            <person name="Blumentritt M."/>
            <person name="Coutinho P.M."/>
            <person name="Cullen D."/>
            <person name="Cullen D."/>
            <person name="Gathman A."/>
            <person name="Goodell B."/>
            <person name="Henrissat B."/>
            <person name="Ihrmark K."/>
            <person name="Kauserud H."/>
            <person name="Kohler A."/>
            <person name="LaButti K."/>
            <person name="Lapidus A."/>
            <person name="Lavin J.L."/>
            <person name="Lee Y.-H."/>
            <person name="Lindquist E."/>
            <person name="Lilly W."/>
            <person name="Lucas S."/>
            <person name="Morin E."/>
            <person name="Murat C."/>
            <person name="Oguiza J.A."/>
            <person name="Park J."/>
            <person name="Pisabarro A.G."/>
            <person name="Riley R."/>
            <person name="Rosling A."/>
            <person name="Salamov A."/>
            <person name="Schmidt O."/>
            <person name="Schmutz J."/>
            <person name="Skrede I."/>
            <person name="Stenlid J."/>
            <person name="Wiebenga A."/>
            <person name="Xie X."/>
            <person name="Kues U."/>
            <person name="Hibbett D.S."/>
            <person name="Hoffmeister D."/>
            <person name="Hogberg N."/>
            <person name="Martin F."/>
            <person name="Grigoriev I.V."/>
            <person name="Watkinson S.C."/>
        </authorList>
    </citation>
    <scope>NUCLEOTIDE SEQUENCE</scope>
    <source>
        <strain evidence="1">S7.9</strain>
    </source>
</reference>
<evidence type="ECO:0000313" key="1">
    <source>
        <dbReference type="EMBL" id="EGO28887.1"/>
    </source>
</evidence>
<organism>
    <name type="scientific">Serpula lacrymans var. lacrymans (strain S7.9)</name>
    <name type="common">Dry rot fungus</name>
    <dbReference type="NCBI Taxonomy" id="578457"/>
    <lineage>
        <taxon>Eukaryota</taxon>
        <taxon>Fungi</taxon>
        <taxon>Dikarya</taxon>
        <taxon>Basidiomycota</taxon>
        <taxon>Agaricomycotina</taxon>
        <taxon>Agaricomycetes</taxon>
        <taxon>Agaricomycetidae</taxon>
        <taxon>Boletales</taxon>
        <taxon>Coniophorineae</taxon>
        <taxon>Serpulaceae</taxon>
        <taxon>Serpula</taxon>
    </lineage>
</organism>
<gene>
    <name evidence="1" type="ORF">SERLADRAFT_459765</name>
</gene>
<dbReference type="RefSeq" id="XP_007315086.1">
    <property type="nucleotide sequence ID" value="XM_007315024.1"/>
</dbReference>
<dbReference type="EMBL" id="GL945430">
    <property type="protein sequence ID" value="EGO28887.1"/>
    <property type="molecule type" value="Genomic_DNA"/>
</dbReference>
<dbReference type="AlphaFoldDB" id="F8NL71"/>
<dbReference type="Proteomes" id="UP000008064">
    <property type="component" value="Unassembled WGS sequence"/>
</dbReference>
<dbReference type="GeneID" id="18817967"/>
<proteinExistence type="predicted"/>
<protein>
    <submittedName>
        <fullName evidence="1">Uncharacterized protein</fullName>
    </submittedName>
</protein>
<name>F8NL71_SERL9</name>
<sequence length="57" mass="6847">MFLRKIRNWEHNAPSWAFDNSLLAKIVGMTCRKDDYWHLLLRGKRYKRAQPGSEKGR</sequence>
<dbReference type="KEGG" id="sla:SERLADRAFT_459765"/>
<accession>F8NL71</accession>